<dbReference type="InterPro" id="IPR003715">
    <property type="entry name" value="Poly_export_N"/>
</dbReference>
<dbReference type="Proteomes" id="UP000502421">
    <property type="component" value="Chromosome"/>
</dbReference>
<evidence type="ECO:0000259" key="6">
    <source>
        <dbReference type="Pfam" id="PF10531"/>
    </source>
</evidence>
<dbReference type="GO" id="GO:0015159">
    <property type="term" value="F:polysaccharide transmembrane transporter activity"/>
    <property type="evidence" value="ECO:0007669"/>
    <property type="project" value="InterPro"/>
</dbReference>
<feature type="domain" description="Soluble ligand binding" evidence="6">
    <location>
        <begin position="417"/>
        <end position="458"/>
    </location>
</feature>
<feature type="signal peptide" evidence="4">
    <location>
        <begin position="1"/>
        <end position="20"/>
    </location>
</feature>
<keyword evidence="1 4" id="KW-0732">Signal</keyword>
<evidence type="ECO:0000259" key="5">
    <source>
        <dbReference type="Pfam" id="PF02563"/>
    </source>
</evidence>
<keyword evidence="3" id="KW-1133">Transmembrane helix</keyword>
<dbReference type="Pfam" id="PF02563">
    <property type="entry name" value="Poly_export"/>
    <property type="match status" value="1"/>
</dbReference>
<dbReference type="Gene3D" id="3.30.1950.10">
    <property type="entry name" value="wza like domain"/>
    <property type="match status" value="1"/>
</dbReference>
<feature type="domain" description="Soluble ligand binding" evidence="6">
    <location>
        <begin position="507"/>
        <end position="555"/>
    </location>
</feature>
<feature type="domain" description="Soluble ligand binding" evidence="6">
    <location>
        <begin position="335"/>
        <end position="379"/>
    </location>
</feature>
<name>A0AAE6ZL39_9BACT</name>
<gene>
    <name evidence="7" type="ORF">HF329_23645</name>
</gene>
<feature type="compositionally biased region" description="Basic and acidic residues" evidence="2">
    <location>
        <begin position="87"/>
        <end position="114"/>
    </location>
</feature>
<protein>
    <submittedName>
        <fullName evidence="7">SLBB domain-containing protein</fullName>
    </submittedName>
</protein>
<dbReference type="InterPro" id="IPR049712">
    <property type="entry name" value="Poly_export"/>
</dbReference>
<evidence type="ECO:0000313" key="7">
    <source>
        <dbReference type="EMBL" id="QJB34118.1"/>
    </source>
</evidence>
<evidence type="ECO:0000313" key="8">
    <source>
        <dbReference type="Proteomes" id="UP000502421"/>
    </source>
</evidence>
<sequence length="835" mass="93992">MFRKLLLLQLFLFIGYCVTAQNPALSKEQIRQMKVDNLSDDQIRQLVADMKKNNIAFSDIDTYAQQKGIPDIEVTKLKGRIQQMGLDRELEQSQKSKENSNRGNEDEAGTRKLDDDDELMDSTTEKKDRTKSKEEREREKRRKRIFGSELFNNKNLTFEPNLKMPTPPNYRLAANDEVLIDVYGYSEVQHRLKVTPDGYVRIPNLGPVYVNGLTMEEAKNRITRQLATIYSGIGSGNTFVQVSLGSIRSIRVLLIGEVVNPGSYTIPSLATVANALYVSGGPGENGSFRDIQVIRNGSPVARFDLYDFLVRGDLSNNIVLQEQDIVKVNPYKTRVELTGEVKRQAIFEAKENETLQNILDYAGGFTDLSFRDVIRAYRVNNKEREVVNIPAGEIASFKVRSGDQFFIDSILNRFSNRVTIAGAVFHPGNYALENNMTVKDLMKRADGVKENAALSRGLIRRLQADYTPSFINFSVQDVLSGKSDVRLQKEDSVMIYSKFDLREEYEVRIDGEVNKPGYFNYADSMHLEDLILLAGGLTDAASVQEVEISRRKRGGVYDAKDSTKAIVERFSINADLSNNPEAKAFVLQPFDEVVVRRSPAYASQANVMVSGEVVYPGDYTINSRSERISDLIKRSGGLRPEAYAEGAVMMRKTFINEGDSMLLANKLQVFYNKLQDSTDIARVQAAVDRKEQLLGINLEQIMKHPGSKYDLLLEEGDIIKIPKKLQTVQLFGEVYFPKKVRFDKVYNFKDYIHGAGGFTAQALKRRSYIVYANGEVKNTKKVFFFNSYPKVKPGAEIYVPTKKEKKGLNGQEGVAIASGLASIALVIVTILNTIK</sequence>
<dbReference type="Gene3D" id="3.10.560.10">
    <property type="entry name" value="Outer membrane lipoprotein wza domain like"/>
    <property type="match status" value="6"/>
</dbReference>
<reference evidence="8" key="1">
    <citation type="submission" date="2020-04" db="EMBL/GenBank/DDBJ databases">
        <authorList>
            <person name="Kittiwongwattana C."/>
        </authorList>
    </citation>
    <scope>NUCLEOTIDE SEQUENCE [LARGE SCALE GENOMIC DNA]</scope>
    <source>
        <strain evidence="8">1310</strain>
    </source>
</reference>
<evidence type="ECO:0000256" key="2">
    <source>
        <dbReference type="SAM" id="MobiDB-lite"/>
    </source>
</evidence>
<evidence type="ECO:0000256" key="1">
    <source>
        <dbReference type="ARBA" id="ARBA00022729"/>
    </source>
</evidence>
<feature type="domain" description="Soluble ligand binding" evidence="6">
    <location>
        <begin position="607"/>
        <end position="659"/>
    </location>
</feature>
<feature type="domain" description="Polysaccharide export protein N-terminal" evidence="5">
    <location>
        <begin position="165"/>
        <end position="230"/>
    </location>
</feature>
<feature type="compositionally biased region" description="Basic and acidic residues" evidence="2">
    <location>
        <begin position="123"/>
        <end position="138"/>
    </location>
</feature>
<evidence type="ECO:0000256" key="4">
    <source>
        <dbReference type="SAM" id="SignalP"/>
    </source>
</evidence>
<keyword evidence="3" id="KW-0812">Transmembrane</keyword>
<keyword evidence="3" id="KW-0472">Membrane</keyword>
<dbReference type="RefSeq" id="WP_168807877.1">
    <property type="nucleotide sequence ID" value="NZ_CP051205.1"/>
</dbReference>
<feature type="region of interest" description="Disordered" evidence="2">
    <location>
        <begin position="87"/>
        <end position="141"/>
    </location>
</feature>
<dbReference type="KEGG" id="coy:HF329_23645"/>
<accession>A0AAE6ZL39</accession>
<feature type="transmembrane region" description="Helical" evidence="3">
    <location>
        <begin position="813"/>
        <end position="834"/>
    </location>
</feature>
<dbReference type="EMBL" id="CP051205">
    <property type="protein sequence ID" value="QJB34118.1"/>
    <property type="molecule type" value="Genomic_DNA"/>
</dbReference>
<proteinExistence type="predicted"/>
<dbReference type="AlphaFoldDB" id="A0AAE6ZL39"/>
<feature type="chain" id="PRO_5041977606" evidence="4">
    <location>
        <begin position="21"/>
        <end position="835"/>
    </location>
</feature>
<dbReference type="Pfam" id="PF10531">
    <property type="entry name" value="SLBB"/>
    <property type="match status" value="5"/>
</dbReference>
<evidence type="ECO:0000256" key="3">
    <source>
        <dbReference type="SAM" id="Phobius"/>
    </source>
</evidence>
<organism evidence="7 8">
    <name type="scientific">Chitinophaga oryzae</name>
    <dbReference type="NCBI Taxonomy" id="2725414"/>
    <lineage>
        <taxon>Bacteria</taxon>
        <taxon>Pseudomonadati</taxon>
        <taxon>Bacteroidota</taxon>
        <taxon>Chitinophagia</taxon>
        <taxon>Chitinophagales</taxon>
        <taxon>Chitinophagaceae</taxon>
        <taxon>Chitinophaga</taxon>
    </lineage>
</organism>
<dbReference type="PANTHER" id="PTHR33619:SF3">
    <property type="entry name" value="POLYSACCHARIDE EXPORT PROTEIN GFCE-RELATED"/>
    <property type="match status" value="1"/>
</dbReference>
<dbReference type="PANTHER" id="PTHR33619">
    <property type="entry name" value="POLYSACCHARIDE EXPORT PROTEIN GFCE-RELATED"/>
    <property type="match status" value="1"/>
</dbReference>
<dbReference type="InterPro" id="IPR019554">
    <property type="entry name" value="Soluble_ligand-bd"/>
</dbReference>
<feature type="domain" description="Soluble ligand binding" evidence="6">
    <location>
        <begin position="256"/>
        <end position="303"/>
    </location>
</feature>